<keyword evidence="9" id="KW-0694">RNA-binding</keyword>
<feature type="compositionally biased region" description="Acidic residues" evidence="13">
    <location>
        <begin position="193"/>
        <end position="203"/>
    </location>
</feature>
<keyword evidence="7" id="KW-0509">mRNA transport</keyword>
<comment type="subcellular location">
    <subcellularLocation>
        <location evidence="2">Cytoplasm</location>
    </subcellularLocation>
    <subcellularLocation>
        <location evidence="1">Nucleus</location>
    </subcellularLocation>
</comment>
<protein>
    <recommendedName>
        <fullName evidence="14">Btz domain-containing protein</fullName>
    </recommendedName>
</protein>
<evidence type="ECO:0000256" key="10">
    <source>
        <dbReference type="ARBA" id="ARBA00023161"/>
    </source>
</evidence>
<keyword evidence="6" id="KW-0507">mRNA processing</keyword>
<accession>A0A2H3JPV4</accession>
<keyword evidence="5" id="KW-0963">Cytoplasm</keyword>
<organism evidence="15 16">
    <name type="scientific">Wolfiporia cocos (strain MD-104)</name>
    <name type="common">Brown rot fungus</name>
    <dbReference type="NCBI Taxonomy" id="742152"/>
    <lineage>
        <taxon>Eukaryota</taxon>
        <taxon>Fungi</taxon>
        <taxon>Dikarya</taxon>
        <taxon>Basidiomycota</taxon>
        <taxon>Agaricomycotina</taxon>
        <taxon>Agaricomycetes</taxon>
        <taxon>Polyporales</taxon>
        <taxon>Phaeolaceae</taxon>
        <taxon>Wolfiporia</taxon>
    </lineage>
</organism>
<evidence type="ECO:0000313" key="15">
    <source>
        <dbReference type="EMBL" id="PCH40829.1"/>
    </source>
</evidence>
<keyword evidence="8" id="KW-0810">Translation regulation</keyword>
<proteinExistence type="inferred from homology"/>
<dbReference type="InterPro" id="IPR018545">
    <property type="entry name" value="Btz_dom"/>
</dbReference>
<dbReference type="OrthoDB" id="3361414at2759"/>
<evidence type="ECO:0000256" key="13">
    <source>
        <dbReference type="SAM" id="MobiDB-lite"/>
    </source>
</evidence>
<feature type="compositionally biased region" description="Low complexity" evidence="13">
    <location>
        <begin position="546"/>
        <end position="570"/>
    </location>
</feature>
<dbReference type="STRING" id="742152.A0A2H3JPV4"/>
<keyword evidence="16" id="KW-1185">Reference proteome</keyword>
<evidence type="ECO:0000256" key="6">
    <source>
        <dbReference type="ARBA" id="ARBA00022664"/>
    </source>
</evidence>
<feature type="region of interest" description="Disordered" evidence="13">
    <location>
        <begin position="521"/>
        <end position="577"/>
    </location>
</feature>
<dbReference type="EMBL" id="KB468113">
    <property type="protein sequence ID" value="PCH40829.1"/>
    <property type="molecule type" value="Genomic_DNA"/>
</dbReference>
<feature type="domain" description="Btz" evidence="14">
    <location>
        <begin position="196"/>
        <end position="349"/>
    </location>
</feature>
<evidence type="ECO:0000256" key="8">
    <source>
        <dbReference type="ARBA" id="ARBA00022845"/>
    </source>
</evidence>
<evidence type="ECO:0000256" key="3">
    <source>
        <dbReference type="ARBA" id="ARBA00009548"/>
    </source>
</evidence>
<feature type="compositionally biased region" description="Polar residues" evidence="13">
    <location>
        <begin position="1"/>
        <end position="13"/>
    </location>
</feature>
<dbReference type="GO" id="GO:0003729">
    <property type="term" value="F:mRNA binding"/>
    <property type="evidence" value="ECO:0007669"/>
    <property type="project" value="InterPro"/>
</dbReference>
<evidence type="ECO:0000259" key="14">
    <source>
        <dbReference type="Pfam" id="PF09405"/>
    </source>
</evidence>
<evidence type="ECO:0000256" key="2">
    <source>
        <dbReference type="ARBA" id="ARBA00004496"/>
    </source>
</evidence>
<feature type="compositionally biased region" description="Acidic residues" evidence="13">
    <location>
        <begin position="38"/>
        <end position="60"/>
    </location>
</feature>
<dbReference type="AlphaFoldDB" id="A0A2H3JPV4"/>
<evidence type="ECO:0000256" key="1">
    <source>
        <dbReference type="ARBA" id="ARBA00004123"/>
    </source>
</evidence>
<feature type="compositionally biased region" description="Polar residues" evidence="13">
    <location>
        <begin position="530"/>
        <end position="540"/>
    </location>
</feature>
<evidence type="ECO:0000313" key="16">
    <source>
        <dbReference type="Proteomes" id="UP000218811"/>
    </source>
</evidence>
<feature type="region of interest" description="Disordered" evidence="13">
    <location>
        <begin position="473"/>
        <end position="497"/>
    </location>
</feature>
<comment type="similarity">
    <text evidence="3">Belongs to the CASC3 family.</text>
</comment>
<feature type="compositionally biased region" description="Basic and acidic residues" evidence="13">
    <location>
        <begin position="760"/>
        <end position="775"/>
    </location>
</feature>
<gene>
    <name evidence="15" type="ORF">WOLCODRAFT_143244</name>
</gene>
<keyword evidence="10" id="KW-0866">Nonsense-mediated mRNA decay</keyword>
<dbReference type="GO" id="GO:0006397">
    <property type="term" value="P:mRNA processing"/>
    <property type="evidence" value="ECO:0007669"/>
    <property type="project" value="UniProtKB-KW"/>
</dbReference>
<evidence type="ECO:0000256" key="12">
    <source>
        <dbReference type="ARBA" id="ARBA00023242"/>
    </source>
</evidence>
<dbReference type="Proteomes" id="UP000218811">
    <property type="component" value="Unassembled WGS sequence"/>
</dbReference>
<feature type="compositionally biased region" description="Polar residues" evidence="13">
    <location>
        <begin position="801"/>
        <end position="814"/>
    </location>
</feature>
<evidence type="ECO:0000256" key="11">
    <source>
        <dbReference type="ARBA" id="ARBA00023187"/>
    </source>
</evidence>
<feature type="compositionally biased region" description="Low complexity" evidence="13">
    <location>
        <begin position="610"/>
        <end position="629"/>
    </location>
</feature>
<dbReference type="GO" id="GO:0005737">
    <property type="term" value="C:cytoplasm"/>
    <property type="evidence" value="ECO:0007669"/>
    <property type="project" value="UniProtKB-SubCell"/>
</dbReference>
<feature type="region of interest" description="Disordered" evidence="13">
    <location>
        <begin position="595"/>
        <end position="647"/>
    </location>
</feature>
<feature type="compositionally biased region" description="Basic and acidic residues" evidence="13">
    <location>
        <begin position="317"/>
        <end position="348"/>
    </location>
</feature>
<keyword evidence="12" id="KW-0539">Nucleus</keyword>
<dbReference type="OMA" id="YYYPEQY"/>
<evidence type="ECO:0000256" key="4">
    <source>
        <dbReference type="ARBA" id="ARBA00022448"/>
    </source>
</evidence>
<dbReference type="GO" id="GO:0000184">
    <property type="term" value="P:nuclear-transcribed mRNA catabolic process, nonsense-mediated decay"/>
    <property type="evidence" value="ECO:0007669"/>
    <property type="project" value="UniProtKB-KW"/>
</dbReference>
<evidence type="ECO:0000256" key="5">
    <source>
        <dbReference type="ARBA" id="ARBA00022490"/>
    </source>
</evidence>
<feature type="compositionally biased region" description="Basic residues" evidence="13">
    <location>
        <begin position="20"/>
        <end position="32"/>
    </location>
</feature>
<dbReference type="GO" id="GO:0035145">
    <property type="term" value="C:exon-exon junction complex"/>
    <property type="evidence" value="ECO:0007669"/>
    <property type="project" value="InterPro"/>
</dbReference>
<sequence length="875" mass="96115">MSASTISTALQSTSISSRAPSRKIRAARRRGRAPHEIESDEEIEREITTDDDSDDDDSSIDSDLGSESLSDDGHPHGRSEVVTPSTTQSPPPPELHGPIDGVSAKSLQSGPFVSATTWADMVTAENADGRDELPVIDFAELDQDHIEQHILAAPRPLSRKGHKRVKKQDRDEKRPTSAPPTSPPRVDDAAIPPEEEEHEEEPSTSDRPQREFFPQRGRMQSARRAYQQRLETDPSFVPKVGEFWGHDDRLLEKDLRGLSSWWRGRWQARGRGRVGFSFRGRGRGGFFGGSATPHEHQDGEGEADLSAPADIPPVERTWTHDGYEEMKRRDERRREQREQQPRTEEQQHNQEQSGRFGPQRGTSFRGRGTYVARGRGGFIRSATPTSHSAGRPWYAMRPERVWTKHHEMFLYLDPSMKPRPGQGPAYRVKLPGGTDHIVRVPPRSHAAPREQPPASVFSDDGEKFFTVRLPRRAGKEKAVEEAPTTSEEPPVQESVTTLVEEPATTVEELSIEEVFTVRTNIVPHRPMDTEVSSGPTTTSGAGRAQSLPAPSSVPMSSVLSQASSLASNSNCEEPSMDCSLSDPLMIIGPSIVRASSASPSAQIKETVLRRPSLSAEAPPPSSALSEPASRPQPPALPPLQTSFSPVPPTSPTFGSPYAFAPPLPHGIAMNHNGVAYELATGRPVYPYQQQPPPVFTPRSMMHGHMHHPSASVPFVPTHMHHHSHSTSSPDFLAQPHTPPMASVVDPATGLPIFSPARQSSRIEIRAPTDAADGRKPSSRPSGLHGSVSSTHTVDEAHAASAAQSSGNPAAPSNTQPLPAPMMEAPMAYPAYQPTHYYYAPEPYPYQPYMDMSPQVVQYEMYPADHRVPQPPMIYY</sequence>
<feature type="region of interest" description="Disordered" evidence="13">
    <location>
        <begin position="1"/>
        <end position="108"/>
    </location>
</feature>
<feature type="compositionally biased region" description="Polar residues" evidence="13">
    <location>
        <begin position="483"/>
        <end position="497"/>
    </location>
</feature>
<feature type="compositionally biased region" description="Basic residues" evidence="13">
    <location>
        <begin position="157"/>
        <end position="167"/>
    </location>
</feature>
<dbReference type="GO" id="GO:0006417">
    <property type="term" value="P:regulation of translation"/>
    <property type="evidence" value="ECO:0007669"/>
    <property type="project" value="UniProtKB-KW"/>
</dbReference>
<dbReference type="GO" id="GO:0051028">
    <property type="term" value="P:mRNA transport"/>
    <property type="evidence" value="ECO:0007669"/>
    <property type="project" value="UniProtKB-KW"/>
</dbReference>
<dbReference type="Pfam" id="PF09405">
    <property type="entry name" value="Btz"/>
    <property type="match status" value="1"/>
</dbReference>
<evidence type="ECO:0000256" key="9">
    <source>
        <dbReference type="ARBA" id="ARBA00022884"/>
    </source>
</evidence>
<name>A0A2H3JPV4_WOLCO</name>
<reference evidence="15 16" key="1">
    <citation type="journal article" date="2012" name="Science">
        <title>The Paleozoic origin of enzymatic lignin decomposition reconstructed from 31 fungal genomes.</title>
        <authorList>
            <person name="Floudas D."/>
            <person name="Binder M."/>
            <person name="Riley R."/>
            <person name="Barry K."/>
            <person name="Blanchette R.A."/>
            <person name="Henrissat B."/>
            <person name="Martinez A.T."/>
            <person name="Otillar R."/>
            <person name="Spatafora J.W."/>
            <person name="Yadav J.S."/>
            <person name="Aerts A."/>
            <person name="Benoit I."/>
            <person name="Boyd A."/>
            <person name="Carlson A."/>
            <person name="Copeland A."/>
            <person name="Coutinho P.M."/>
            <person name="de Vries R.P."/>
            <person name="Ferreira P."/>
            <person name="Findley K."/>
            <person name="Foster B."/>
            <person name="Gaskell J."/>
            <person name="Glotzer D."/>
            <person name="Gorecki P."/>
            <person name="Heitman J."/>
            <person name="Hesse C."/>
            <person name="Hori C."/>
            <person name="Igarashi K."/>
            <person name="Jurgens J.A."/>
            <person name="Kallen N."/>
            <person name="Kersten P."/>
            <person name="Kohler A."/>
            <person name="Kuees U."/>
            <person name="Kumar T.K.A."/>
            <person name="Kuo A."/>
            <person name="LaButti K."/>
            <person name="Larrondo L.F."/>
            <person name="Lindquist E."/>
            <person name="Ling A."/>
            <person name="Lombard V."/>
            <person name="Lucas S."/>
            <person name="Lundell T."/>
            <person name="Martin R."/>
            <person name="McLaughlin D.J."/>
            <person name="Morgenstern I."/>
            <person name="Morin E."/>
            <person name="Murat C."/>
            <person name="Nagy L.G."/>
            <person name="Nolan M."/>
            <person name="Ohm R.A."/>
            <person name="Patyshakuliyeva A."/>
            <person name="Rokas A."/>
            <person name="Ruiz-Duenas F.J."/>
            <person name="Sabat G."/>
            <person name="Salamov A."/>
            <person name="Samejima M."/>
            <person name="Schmutz J."/>
            <person name="Slot J.C."/>
            <person name="St John F."/>
            <person name="Stenlid J."/>
            <person name="Sun H."/>
            <person name="Sun S."/>
            <person name="Syed K."/>
            <person name="Tsang A."/>
            <person name="Wiebenga A."/>
            <person name="Young D."/>
            <person name="Pisabarro A."/>
            <person name="Eastwood D.C."/>
            <person name="Martin F."/>
            <person name="Cullen D."/>
            <person name="Grigoriev I.V."/>
            <person name="Hibbett D.S."/>
        </authorList>
    </citation>
    <scope>NUCLEOTIDE SEQUENCE [LARGE SCALE GENOMIC DNA]</scope>
    <source>
        <strain evidence="15 16">MD-104</strain>
    </source>
</reference>
<dbReference type="GO" id="GO:0008380">
    <property type="term" value="P:RNA splicing"/>
    <property type="evidence" value="ECO:0007669"/>
    <property type="project" value="UniProtKB-KW"/>
</dbReference>
<feature type="region of interest" description="Disordered" evidence="13">
    <location>
        <begin position="147"/>
        <end position="232"/>
    </location>
</feature>
<keyword evidence="4" id="KW-0813">Transport</keyword>
<evidence type="ECO:0000256" key="7">
    <source>
        <dbReference type="ARBA" id="ARBA00022816"/>
    </source>
</evidence>
<keyword evidence="11" id="KW-0508">mRNA splicing</keyword>
<feature type="region of interest" description="Disordered" evidence="13">
    <location>
        <begin position="753"/>
        <end position="817"/>
    </location>
</feature>
<feature type="region of interest" description="Disordered" evidence="13">
    <location>
        <begin position="285"/>
        <end position="370"/>
    </location>
</feature>